<evidence type="ECO:0000256" key="1">
    <source>
        <dbReference type="SAM" id="Phobius"/>
    </source>
</evidence>
<evidence type="ECO:0000313" key="3">
    <source>
        <dbReference type="Proteomes" id="UP000326198"/>
    </source>
</evidence>
<reference evidence="2 3" key="1">
    <citation type="submission" date="2019-04" db="EMBL/GenBank/DDBJ databases">
        <title>Friends and foes A comparative genomics studyof 23 Aspergillus species from section Flavi.</title>
        <authorList>
            <consortium name="DOE Joint Genome Institute"/>
            <person name="Kjaerbolling I."/>
            <person name="Vesth T."/>
            <person name="Frisvad J.C."/>
            <person name="Nybo J.L."/>
            <person name="Theobald S."/>
            <person name="Kildgaard S."/>
            <person name="Isbrandt T."/>
            <person name="Kuo A."/>
            <person name="Sato A."/>
            <person name="Lyhne E.K."/>
            <person name="Kogle M.E."/>
            <person name="Wiebenga A."/>
            <person name="Kun R.S."/>
            <person name="Lubbers R.J."/>
            <person name="Makela M.R."/>
            <person name="Barry K."/>
            <person name="Chovatia M."/>
            <person name="Clum A."/>
            <person name="Daum C."/>
            <person name="Haridas S."/>
            <person name="He G."/>
            <person name="LaButti K."/>
            <person name="Lipzen A."/>
            <person name="Mondo S."/>
            <person name="Riley R."/>
            <person name="Salamov A."/>
            <person name="Simmons B.A."/>
            <person name="Magnuson J.K."/>
            <person name="Henrissat B."/>
            <person name="Mortensen U.H."/>
            <person name="Larsen T.O."/>
            <person name="Devries R.P."/>
            <person name="Grigoriev I.V."/>
            <person name="Machida M."/>
            <person name="Baker S.E."/>
            <person name="Andersen M.R."/>
        </authorList>
    </citation>
    <scope>NUCLEOTIDE SEQUENCE [LARGE SCALE GENOMIC DNA]</scope>
    <source>
        <strain evidence="2 3">IBT 29228</strain>
    </source>
</reference>
<organism evidence="2 3">
    <name type="scientific">Aspergillus bertholletiae</name>
    <dbReference type="NCBI Taxonomy" id="1226010"/>
    <lineage>
        <taxon>Eukaryota</taxon>
        <taxon>Fungi</taxon>
        <taxon>Dikarya</taxon>
        <taxon>Ascomycota</taxon>
        <taxon>Pezizomycotina</taxon>
        <taxon>Eurotiomycetes</taxon>
        <taxon>Eurotiomycetidae</taxon>
        <taxon>Eurotiales</taxon>
        <taxon>Aspergillaceae</taxon>
        <taxon>Aspergillus</taxon>
        <taxon>Aspergillus subgen. Circumdati</taxon>
    </lineage>
</organism>
<gene>
    <name evidence="2" type="ORF">BDV26DRAFT_265683</name>
</gene>
<dbReference type="EMBL" id="ML736241">
    <property type="protein sequence ID" value="KAE8376413.1"/>
    <property type="molecule type" value="Genomic_DNA"/>
</dbReference>
<evidence type="ECO:0000313" key="2">
    <source>
        <dbReference type="EMBL" id="KAE8376413.1"/>
    </source>
</evidence>
<dbReference type="AlphaFoldDB" id="A0A5N7B306"/>
<keyword evidence="1" id="KW-0472">Membrane</keyword>
<sequence>MMNMDLIAHRTKTRPKWSSKVIWVLCKALQIFTGCMFFGRSSVGCLLETVVYLGSNDNSDRSLQA</sequence>
<name>A0A5N7B306_9EURO</name>
<keyword evidence="1" id="KW-1133">Transmembrane helix</keyword>
<proteinExistence type="predicted"/>
<dbReference type="Proteomes" id="UP000326198">
    <property type="component" value="Unassembled WGS sequence"/>
</dbReference>
<keyword evidence="1" id="KW-0812">Transmembrane</keyword>
<protein>
    <submittedName>
        <fullName evidence="2">Uncharacterized protein</fullName>
    </submittedName>
</protein>
<keyword evidence="3" id="KW-1185">Reference proteome</keyword>
<accession>A0A5N7B306</accession>
<feature type="transmembrane region" description="Helical" evidence="1">
    <location>
        <begin position="21"/>
        <end position="39"/>
    </location>
</feature>